<comment type="caution">
    <text evidence="2">The sequence shown here is derived from an EMBL/GenBank/DDBJ whole genome shotgun (WGS) entry which is preliminary data.</text>
</comment>
<feature type="compositionally biased region" description="Polar residues" evidence="1">
    <location>
        <begin position="349"/>
        <end position="359"/>
    </location>
</feature>
<accession>A0AAN8MZZ9</accession>
<proteinExistence type="predicted"/>
<evidence type="ECO:0000313" key="3">
    <source>
        <dbReference type="Proteomes" id="UP001313282"/>
    </source>
</evidence>
<dbReference type="InterPro" id="IPR011990">
    <property type="entry name" value="TPR-like_helical_dom_sf"/>
</dbReference>
<dbReference type="Proteomes" id="UP001313282">
    <property type="component" value="Unassembled WGS sequence"/>
</dbReference>
<dbReference type="Gene3D" id="1.25.40.10">
    <property type="entry name" value="Tetratricopeptide repeat domain"/>
    <property type="match status" value="1"/>
</dbReference>
<gene>
    <name evidence="2" type="ORF">TWF718_005244</name>
</gene>
<feature type="compositionally biased region" description="Low complexity" evidence="1">
    <location>
        <begin position="380"/>
        <end position="394"/>
    </location>
</feature>
<organism evidence="2 3">
    <name type="scientific">Orbilia javanica</name>
    <dbReference type="NCBI Taxonomy" id="47235"/>
    <lineage>
        <taxon>Eukaryota</taxon>
        <taxon>Fungi</taxon>
        <taxon>Dikarya</taxon>
        <taxon>Ascomycota</taxon>
        <taxon>Pezizomycotina</taxon>
        <taxon>Orbiliomycetes</taxon>
        <taxon>Orbiliales</taxon>
        <taxon>Orbiliaceae</taxon>
        <taxon>Orbilia</taxon>
    </lineage>
</organism>
<evidence type="ECO:0000256" key="1">
    <source>
        <dbReference type="SAM" id="MobiDB-lite"/>
    </source>
</evidence>
<sequence length="1273" mass="143819">MSTIGIAAAAFGITVGGTKIVASCYQLIKDVSDAPDSMVYVANKMEETITIVEGLHKFLKSQAAQEGTETLFIPFERLEQTMIGIMLCFSKLDKEMKFTQSRRIRRVKGLLRATWLFHEGTIKGLIERLDSHNTSLSLMLQLLKLQPRTSEETRRSLSEQIEKTVREDPDVQEHLRKHASAESKVVNNARRANTSLYDDEFREYYNKENSNPAIVLSGPSTVRLDQTSTETETTIKYGERPKSIQSRISQCDFQEILNSSRPYLRVLPKNPRASFISHDGSERGVTYSIFSQQSVVTISNIAVYNLPISPSDVNNSDWYVFNNSTSLGVPTVGPAKDGYSLSLNTIPEGATKTSTTPETSVLADLPPKTTTRVRAVEQPRLSSLAGSSRLRGNSPSLDKIHRPGNSSSRTTTSYYEYWDRNHPERCFVPNCTNERGCTCYPGYFRDLRSATSEFVQREEITAEIINKIKAPNNSKVTNIVLWGGLGCGKTEFALDFMNSVPHLPNVQKFHKIFLHVEEGDNIEKDLSYIAARVGIDVDGVDNKTNWFTRQDSSTTQTQEAEALWNWLAATEEHWVLILDDVIHWDSLSKWTRLANPNGTLIITTRVKPPEGTALAVEVGLFTETQAIAVAQKCFSDLHKFPIMVGGPRSKSPARLNDFRFLGFDQTPDLLPVEIPAFIRTAASKNIDLGDLMKYRIRESIRKECGVRDGYRLATHGLGSREKLYLVMWDSFKRQDKEWDLDMPSNARSKKWSTRRTMTDIAAFLFPNRCSLKLLESADQYFYERRRPNATDARRLQDGNLPLILIPNPSDQDTANIPKLAQISYIQKMSYERGCYIVSKTASWLFDSIQAGTNSQPRLSVSNYLYHLETLINNLLDVLEQRFPYRKIDFKDFFELARVLRRTLELHSTNQIRPELTKILRGTLERIITPIITPQDYPSLGALGISDLDYEYFCEVADSSGFMGNELIKQGNRMVALECFKLAKNSYKFLCYHQEAVNKSIGSLDGKPLMRIYDRARMHSCELKLAQCLRDQNRIGDSIRYIQKARRDMETPVDCILGLFKYFEGDLHLSMQKYGDAIFCYEGAVNSIAKCPRAQESCLAAIEGKRALIFIHFGKWKRAIKSLQSALDLITSSGNAEGPHNTRQRAWINAALANAYRELLFDSGDIDAINYANSAWRLASSLDHEAPKLMTEGLHLTDHAPTWQYYDGLYQKLDFRALSIAACPELNRNVAVERGSPEAVDEFNALSFDDGFSDEPCSFSIFVGIVEPDGSVAT</sequence>
<dbReference type="EMBL" id="JAVHNR010000003">
    <property type="protein sequence ID" value="KAK6347405.1"/>
    <property type="molecule type" value="Genomic_DNA"/>
</dbReference>
<dbReference type="AlphaFoldDB" id="A0AAN8MZZ9"/>
<keyword evidence="3" id="KW-1185">Reference proteome</keyword>
<protein>
    <recommendedName>
        <fullName evidence="4">NB-ARC domain-containing protein</fullName>
    </recommendedName>
</protein>
<reference evidence="2 3" key="1">
    <citation type="submission" date="2019-10" db="EMBL/GenBank/DDBJ databases">
        <authorList>
            <person name="Palmer J.M."/>
        </authorList>
    </citation>
    <scope>NUCLEOTIDE SEQUENCE [LARGE SCALE GENOMIC DNA]</scope>
    <source>
        <strain evidence="2 3">TWF718</strain>
    </source>
</reference>
<dbReference type="Gene3D" id="3.40.50.300">
    <property type="entry name" value="P-loop containing nucleotide triphosphate hydrolases"/>
    <property type="match status" value="1"/>
</dbReference>
<evidence type="ECO:0008006" key="4">
    <source>
        <dbReference type="Google" id="ProtNLM"/>
    </source>
</evidence>
<dbReference type="SUPFAM" id="SSF52540">
    <property type="entry name" value="P-loop containing nucleoside triphosphate hydrolases"/>
    <property type="match status" value="1"/>
</dbReference>
<evidence type="ECO:0000313" key="2">
    <source>
        <dbReference type="EMBL" id="KAK6347405.1"/>
    </source>
</evidence>
<dbReference type="InterPro" id="IPR027417">
    <property type="entry name" value="P-loop_NTPase"/>
</dbReference>
<dbReference type="SUPFAM" id="SSF48452">
    <property type="entry name" value="TPR-like"/>
    <property type="match status" value="1"/>
</dbReference>
<name>A0AAN8MZZ9_9PEZI</name>
<feature type="region of interest" description="Disordered" evidence="1">
    <location>
        <begin position="349"/>
        <end position="409"/>
    </location>
</feature>